<dbReference type="AlphaFoldDB" id="A0AAV0VZU4"/>
<name>A0AAV0VZU4_9HEMI</name>
<accession>A0AAV0VZU4</accession>
<keyword evidence="2" id="KW-1185">Reference proteome</keyword>
<gene>
    <name evidence="1" type="ORF">MEUPH1_LOCUS5725</name>
</gene>
<reference evidence="1 2" key="1">
    <citation type="submission" date="2023-01" db="EMBL/GenBank/DDBJ databases">
        <authorList>
            <person name="Whitehead M."/>
        </authorList>
    </citation>
    <scope>NUCLEOTIDE SEQUENCE [LARGE SCALE GENOMIC DNA]</scope>
</reference>
<evidence type="ECO:0000313" key="2">
    <source>
        <dbReference type="Proteomes" id="UP001160148"/>
    </source>
</evidence>
<organism evidence="1 2">
    <name type="scientific">Macrosiphum euphorbiae</name>
    <name type="common">potato aphid</name>
    <dbReference type="NCBI Taxonomy" id="13131"/>
    <lineage>
        <taxon>Eukaryota</taxon>
        <taxon>Metazoa</taxon>
        <taxon>Ecdysozoa</taxon>
        <taxon>Arthropoda</taxon>
        <taxon>Hexapoda</taxon>
        <taxon>Insecta</taxon>
        <taxon>Pterygota</taxon>
        <taxon>Neoptera</taxon>
        <taxon>Paraneoptera</taxon>
        <taxon>Hemiptera</taxon>
        <taxon>Sternorrhyncha</taxon>
        <taxon>Aphidomorpha</taxon>
        <taxon>Aphidoidea</taxon>
        <taxon>Aphididae</taxon>
        <taxon>Macrosiphini</taxon>
        <taxon>Macrosiphum</taxon>
    </lineage>
</organism>
<proteinExistence type="predicted"/>
<dbReference type="EMBL" id="CARXXK010000001">
    <property type="protein sequence ID" value="CAI6349125.1"/>
    <property type="molecule type" value="Genomic_DNA"/>
</dbReference>
<sequence length="110" mass="12929">MTSRTENPLSRSLEKKTKKKKRQLLWSYILEVGRTQKYGLEPNSNRTLVFRTELEPNFLIVYRTELKPNLSISNRTRTELFGVKSNSNRAFYSTSNHIGTIYFITKLNPK</sequence>
<protein>
    <submittedName>
        <fullName evidence="1">Uncharacterized protein</fullName>
    </submittedName>
</protein>
<dbReference type="Proteomes" id="UP001160148">
    <property type="component" value="Unassembled WGS sequence"/>
</dbReference>
<evidence type="ECO:0000313" key="1">
    <source>
        <dbReference type="EMBL" id="CAI6349125.1"/>
    </source>
</evidence>
<comment type="caution">
    <text evidence="1">The sequence shown here is derived from an EMBL/GenBank/DDBJ whole genome shotgun (WGS) entry which is preliminary data.</text>
</comment>